<gene>
    <name evidence="2" type="ORF">MFLAVUS_011133</name>
</gene>
<protein>
    <submittedName>
        <fullName evidence="2">Uncharacterized protein</fullName>
    </submittedName>
</protein>
<sequence length="448" mass="49740">MSSQSAVNSPVVSPSVAPPVPAVSLDTDVEMENANGDAATASSVSTESDVKVNINVEAAAALFEEDLDRKKNDYYIFLGNYLAASKVDPSSDATRSAFQLHKETQESFLEAEKTLKVLKASNAPPGDSTNDKKSMLVPNNLPFLQLRSDSHIVKPNRDVFDSVYDFCQEFTTVLESHSLSLDDSWERLLPPCLNKEERSWFEDKLKGKAYKWKKAESILLDHYDTPFRKFLNMGRVWCMKQGKGESARSFGAKFQKFRRQASLEDGVQLVLCFWWNLRPEVREACIIPISANYGSKMPDKIEDIISLVSASTSDSADLLRNPGETKDTSAWNSFATGNGSAPSSLHKGRKRPSSGDVHGKKHKKSSWDFSKAIKENVCYEKYALAKVSRMAVRSSAGAASVSPVDGEASASSSSLLEDNNLSALAQMALECKYNQKEMNWYLYYECYL</sequence>
<proteinExistence type="predicted"/>
<dbReference type="EMBL" id="BAABUK010000045">
    <property type="protein sequence ID" value="GAA5817585.1"/>
    <property type="molecule type" value="Genomic_DNA"/>
</dbReference>
<reference evidence="2 3" key="1">
    <citation type="submission" date="2024-04" db="EMBL/GenBank/DDBJ databases">
        <title>genome sequences of Mucor flavus KT1a and Helicostylum pulchrum KT1b strains isolated from the surface of a dry-aged beef.</title>
        <authorList>
            <person name="Toyotome T."/>
            <person name="Hosono M."/>
            <person name="Torimaru M."/>
            <person name="Fukuda K."/>
            <person name="Mikami N."/>
        </authorList>
    </citation>
    <scope>NUCLEOTIDE SEQUENCE [LARGE SCALE GENOMIC DNA]</scope>
    <source>
        <strain evidence="2 3">KT1a</strain>
    </source>
</reference>
<accession>A0ABP9ZEN0</accession>
<comment type="caution">
    <text evidence="2">The sequence shown here is derived from an EMBL/GenBank/DDBJ whole genome shotgun (WGS) entry which is preliminary data.</text>
</comment>
<evidence type="ECO:0000313" key="3">
    <source>
        <dbReference type="Proteomes" id="UP001473302"/>
    </source>
</evidence>
<evidence type="ECO:0000313" key="2">
    <source>
        <dbReference type="EMBL" id="GAA5817585.1"/>
    </source>
</evidence>
<organism evidence="2 3">
    <name type="scientific">Mucor flavus</name>
    <dbReference type="NCBI Taxonomy" id="439312"/>
    <lineage>
        <taxon>Eukaryota</taxon>
        <taxon>Fungi</taxon>
        <taxon>Fungi incertae sedis</taxon>
        <taxon>Mucoromycota</taxon>
        <taxon>Mucoromycotina</taxon>
        <taxon>Mucoromycetes</taxon>
        <taxon>Mucorales</taxon>
        <taxon>Mucorineae</taxon>
        <taxon>Mucoraceae</taxon>
        <taxon>Mucor</taxon>
    </lineage>
</organism>
<name>A0ABP9ZEN0_9FUNG</name>
<evidence type="ECO:0000256" key="1">
    <source>
        <dbReference type="SAM" id="MobiDB-lite"/>
    </source>
</evidence>
<feature type="region of interest" description="Disordered" evidence="1">
    <location>
        <begin position="1"/>
        <end position="42"/>
    </location>
</feature>
<dbReference type="Proteomes" id="UP001473302">
    <property type="component" value="Unassembled WGS sequence"/>
</dbReference>
<feature type="compositionally biased region" description="Polar residues" evidence="1">
    <location>
        <begin position="328"/>
        <end position="343"/>
    </location>
</feature>
<feature type="compositionally biased region" description="Low complexity" evidence="1">
    <location>
        <begin position="1"/>
        <end position="15"/>
    </location>
</feature>
<keyword evidence="3" id="KW-1185">Reference proteome</keyword>
<feature type="region of interest" description="Disordered" evidence="1">
    <location>
        <begin position="316"/>
        <end position="362"/>
    </location>
</feature>